<dbReference type="Pfam" id="PF01935">
    <property type="entry name" value="DUF87"/>
    <property type="match status" value="1"/>
</dbReference>
<dbReference type="AlphaFoldDB" id="A0A7C4FEM5"/>
<dbReference type="EMBL" id="DTFI01000111">
    <property type="protein sequence ID" value="HGI43629.1"/>
    <property type="molecule type" value="Genomic_DNA"/>
</dbReference>
<accession>A0A7C4FEM5</accession>
<dbReference type="PANTHER" id="PTHR42957">
    <property type="entry name" value="HELICASE MJ1565-RELATED"/>
    <property type="match status" value="1"/>
</dbReference>
<dbReference type="InterPro" id="IPR002789">
    <property type="entry name" value="HerA_central"/>
</dbReference>
<dbReference type="GO" id="GO:0043138">
    <property type="term" value="F:3'-5' DNA helicase activity"/>
    <property type="evidence" value="ECO:0007669"/>
    <property type="project" value="UniProtKB-EC"/>
</dbReference>
<comment type="catalytic activity">
    <reaction evidence="3">
        <text>ATP + H2O = ADP + phosphate + H(+)</text>
        <dbReference type="Rhea" id="RHEA:13065"/>
        <dbReference type="ChEBI" id="CHEBI:15377"/>
        <dbReference type="ChEBI" id="CHEBI:15378"/>
        <dbReference type="ChEBI" id="CHEBI:30616"/>
        <dbReference type="ChEBI" id="CHEBI:43474"/>
        <dbReference type="ChEBI" id="CHEBI:456216"/>
        <dbReference type="EC" id="5.6.2.3"/>
    </reaction>
</comment>
<evidence type="ECO:0000256" key="4">
    <source>
        <dbReference type="ARBA" id="ARBA00048988"/>
    </source>
</evidence>
<comment type="similarity">
    <text evidence="1">Belongs to the HerA family.</text>
</comment>
<protein>
    <submittedName>
        <fullName evidence="6">DUF87 domain-containing protein</fullName>
    </submittedName>
</protein>
<comment type="caution">
    <text evidence="6">The sequence shown here is derived from an EMBL/GenBank/DDBJ whole genome shotgun (WGS) entry which is preliminary data.</text>
</comment>
<dbReference type="InterPro" id="IPR027417">
    <property type="entry name" value="P-loop_NTPase"/>
</dbReference>
<comment type="catalytic activity">
    <reaction evidence="4">
        <text>ATP + H2O = ADP + phosphate + H(+)</text>
        <dbReference type="Rhea" id="RHEA:13065"/>
        <dbReference type="ChEBI" id="CHEBI:15377"/>
        <dbReference type="ChEBI" id="CHEBI:15378"/>
        <dbReference type="ChEBI" id="CHEBI:30616"/>
        <dbReference type="ChEBI" id="CHEBI:43474"/>
        <dbReference type="ChEBI" id="CHEBI:456216"/>
        <dbReference type="EC" id="5.6.2.4"/>
    </reaction>
</comment>
<sequence>MCVRAPNILLVLTQWGILRGLSVKLNLLSGVKLEGHVLVVGPTGSGKTNTVKVILEGLVGRIPALVLDYHGEYACPRVYVPGRNLRFNMLASSSQPDLEFLVDLLSTVFQLTEPQWYILVKAARKLEPPYMLRRLVEAVEEEPTRDWREFEVKQAVLRRLSILNEGVLGAVLNGNEDPGFLFEDYTCVDLSAVPPKYRSLLALVLLRHLYDYFSARGESDRVRHVTVIEEAWSVLWPRAYWEAPSIGERLFLELRKFGELLVAVSQRVDDISSRVVRNCSVILMHMPTQQDLERVGCSADEAVLRRLRRGAALVVEPSCRVRVVKVRRARDTAGGCARKERNTYLYKGQKPLDVN</sequence>
<reference evidence="6" key="1">
    <citation type="journal article" date="2020" name="mSystems">
        <title>Genome- and Community-Level Interaction Insights into Carbon Utilization and Element Cycling Functions of Hydrothermarchaeota in Hydrothermal Sediment.</title>
        <authorList>
            <person name="Zhou Z."/>
            <person name="Liu Y."/>
            <person name="Xu W."/>
            <person name="Pan J."/>
            <person name="Luo Z.H."/>
            <person name="Li M."/>
        </authorList>
    </citation>
    <scope>NUCLEOTIDE SEQUENCE [LARGE SCALE GENOMIC DNA]</scope>
    <source>
        <strain evidence="6">SpSt-735</strain>
    </source>
</reference>
<evidence type="ECO:0000256" key="1">
    <source>
        <dbReference type="ARBA" id="ARBA00007816"/>
    </source>
</evidence>
<dbReference type="GO" id="GO:0043139">
    <property type="term" value="F:5'-3' DNA helicase activity"/>
    <property type="evidence" value="ECO:0007669"/>
    <property type="project" value="UniProtKB-EC"/>
</dbReference>
<name>A0A7C4FEM5_THEPE</name>
<evidence type="ECO:0000256" key="3">
    <source>
        <dbReference type="ARBA" id="ARBA00048954"/>
    </source>
</evidence>
<evidence type="ECO:0000256" key="2">
    <source>
        <dbReference type="ARBA" id="ARBA00034617"/>
    </source>
</evidence>
<feature type="domain" description="Helicase HerA central" evidence="5">
    <location>
        <begin position="33"/>
        <end position="208"/>
    </location>
</feature>
<dbReference type="SUPFAM" id="SSF52540">
    <property type="entry name" value="P-loop containing nucleoside triphosphate hydrolases"/>
    <property type="match status" value="1"/>
</dbReference>
<dbReference type="PANTHER" id="PTHR42957:SF1">
    <property type="entry name" value="HELICASE MJ1565-RELATED"/>
    <property type="match status" value="1"/>
</dbReference>
<evidence type="ECO:0000313" key="6">
    <source>
        <dbReference type="EMBL" id="HGI43629.1"/>
    </source>
</evidence>
<comment type="catalytic activity">
    <reaction evidence="2">
        <text>Couples ATP hydrolysis with the unwinding of duplex DNA by translocating in the 3'-5' direction.</text>
        <dbReference type="EC" id="5.6.2.4"/>
    </reaction>
</comment>
<gene>
    <name evidence="6" type="ORF">ENV17_04520</name>
</gene>
<evidence type="ECO:0000259" key="5">
    <source>
        <dbReference type="Pfam" id="PF01935"/>
    </source>
</evidence>
<organism evidence="6">
    <name type="scientific">Thermofilum pendens</name>
    <dbReference type="NCBI Taxonomy" id="2269"/>
    <lineage>
        <taxon>Archaea</taxon>
        <taxon>Thermoproteota</taxon>
        <taxon>Thermoprotei</taxon>
        <taxon>Thermofilales</taxon>
        <taxon>Thermofilaceae</taxon>
        <taxon>Thermofilum</taxon>
    </lineage>
</organism>
<dbReference type="InterPro" id="IPR008571">
    <property type="entry name" value="HerA-like"/>
</dbReference>
<proteinExistence type="inferred from homology"/>
<dbReference type="Gene3D" id="3.40.50.300">
    <property type="entry name" value="P-loop containing nucleotide triphosphate hydrolases"/>
    <property type="match status" value="2"/>
</dbReference>